<name>A0AAJ0M277_9PEZI</name>
<feature type="compositionally biased region" description="Basic and acidic residues" evidence="1">
    <location>
        <begin position="88"/>
        <end position="103"/>
    </location>
</feature>
<feature type="compositionally biased region" description="Basic and acidic residues" evidence="1">
    <location>
        <begin position="272"/>
        <end position="281"/>
    </location>
</feature>
<evidence type="ECO:0000313" key="2">
    <source>
        <dbReference type="EMBL" id="KAK3306361.1"/>
    </source>
</evidence>
<keyword evidence="3" id="KW-1185">Reference proteome</keyword>
<sequence length="358" mass="40059">MPSATPQPQLKKKASLRDRLRAWQKPGEALETVTDEPKQRFIYEPKHAAADFSRLAVSPVSPVRPRFAPPMQPLCEDGVPMFHQAGQRNRDDDGRPPKDDKPTRRLSRHGSQHHHSYAVAEDPFQASNTAVHVPVNSRPVAWTPTAQSVEQRTQDPAPSQPLSDYELFIARAEAEDRERRERILRSISQRSAAYSASRVKPDPHRQFASAGSSSAGRTRDTSQQRNSGSRYVLGSSGNGGEQNKQQEQAGKGHGWRPSWASSTATGGSGPERGLEKEEARHVRPPPRARAQQRRPKPESGPVQQPPVVYGVDEKFDQAREYQPQQTRTLRRQASLTKRIVDYIRPPKTAVRPVETVVE</sequence>
<reference evidence="2" key="2">
    <citation type="submission" date="2023-06" db="EMBL/GenBank/DDBJ databases">
        <authorList>
            <consortium name="Lawrence Berkeley National Laboratory"/>
            <person name="Mondo S.J."/>
            <person name="Hensen N."/>
            <person name="Bonometti L."/>
            <person name="Westerberg I."/>
            <person name="Brannstrom I.O."/>
            <person name="Guillou S."/>
            <person name="Cros-Aarteil S."/>
            <person name="Calhoun S."/>
            <person name="Haridas S."/>
            <person name="Kuo A."/>
            <person name="Pangilinan J."/>
            <person name="Riley R."/>
            <person name="Labutti K."/>
            <person name="Andreopoulos B."/>
            <person name="Lipzen A."/>
            <person name="Chen C."/>
            <person name="Yanf M."/>
            <person name="Daum C."/>
            <person name="Ng V."/>
            <person name="Clum A."/>
            <person name="Steindorff A."/>
            <person name="Ohm R."/>
            <person name="Martin F."/>
            <person name="Silar P."/>
            <person name="Natvig D."/>
            <person name="Lalanne C."/>
            <person name="Gautier V."/>
            <person name="Ament-Velasquez S.L."/>
            <person name="Kruys A."/>
            <person name="Hutchinson M.I."/>
            <person name="Powell A.J."/>
            <person name="Barry K."/>
            <person name="Miller A.N."/>
            <person name="Grigoriev I.V."/>
            <person name="Debuchy R."/>
            <person name="Gladieux P."/>
            <person name="Thoren M.H."/>
            <person name="Johannesson H."/>
        </authorList>
    </citation>
    <scope>NUCLEOTIDE SEQUENCE</scope>
    <source>
        <strain evidence="2">CBS 333.67</strain>
    </source>
</reference>
<evidence type="ECO:0000256" key="1">
    <source>
        <dbReference type="SAM" id="MobiDB-lite"/>
    </source>
</evidence>
<accession>A0AAJ0M277</accession>
<dbReference type="Proteomes" id="UP001273166">
    <property type="component" value="Unassembled WGS sequence"/>
</dbReference>
<gene>
    <name evidence="2" type="ORF">B0T15DRAFT_138235</name>
</gene>
<proteinExistence type="predicted"/>
<feature type="compositionally biased region" description="Polar residues" evidence="1">
    <location>
        <begin position="144"/>
        <end position="162"/>
    </location>
</feature>
<organism evidence="2 3">
    <name type="scientific">Chaetomium strumarium</name>
    <dbReference type="NCBI Taxonomy" id="1170767"/>
    <lineage>
        <taxon>Eukaryota</taxon>
        <taxon>Fungi</taxon>
        <taxon>Dikarya</taxon>
        <taxon>Ascomycota</taxon>
        <taxon>Pezizomycotina</taxon>
        <taxon>Sordariomycetes</taxon>
        <taxon>Sordariomycetidae</taxon>
        <taxon>Sordariales</taxon>
        <taxon>Chaetomiaceae</taxon>
        <taxon>Chaetomium</taxon>
    </lineage>
</organism>
<dbReference type="EMBL" id="JAUDZG010000003">
    <property type="protein sequence ID" value="KAK3306361.1"/>
    <property type="molecule type" value="Genomic_DNA"/>
</dbReference>
<protein>
    <submittedName>
        <fullName evidence="2">Uncharacterized protein</fullName>
    </submittedName>
</protein>
<feature type="region of interest" description="Disordered" evidence="1">
    <location>
        <begin position="62"/>
        <end position="308"/>
    </location>
</feature>
<reference evidence="2" key="1">
    <citation type="journal article" date="2023" name="Mol. Phylogenet. Evol.">
        <title>Genome-scale phylogeny and comparative genomics of the fungal order Sordariales.</title>
        <authorList>
            <person name="Hensen N."/>
            <person name="Bonometti L."/>
            <person name="Westerberg I."/>
            <person name="Brannstrom I.O."/>
            <person name="Guillou S."/>
            <person name="Cros-Aarteil S."/>
            <person name="Calhoun S."/>
            <person name="Haridas S."/>
            <person name="Kuo A."/>
            <person name="Mondo S."/>
            <person name="Pangilinan J."/>
            <person name="Riley R."/>
            <person name="LaButti K."/>
            <person name="Andreopoulos B."/>
            <person name="Lipzen A."/>
            <person name="Chen C."/>
            <person name="Yan M."/>
            <person name="Daum C."/>
            <person name="Ng V."/>
            <person name="Clum A."/>
            <person name="Steindorff A."/>
            <person name="Ohm R.A."/>
            <person name="Martin F."/>
            <person name="Silar P."/>
            <person name="Natvig D.O."/>
            <person name="Lalanne C."/>
            <person name="Gautier V."/>
            <person name="Ament-Velasquez S.L."/>
            <person name="Kruys A."/>
            <person name="Hutchinson M.I."/>
            <person name="Powell A.J."/>
            <person name="Barry K."/>
            <person name="Miller A.N."/>
            <person name="Grigoriev I.V."/>
            <person name="Debuchy R."/>
            <person name="Gladieux P."/>
            <person name="Hiltunen Thoren M."/>
            <person name="Johannesson H."/>
        </authorList>
    </citation>
    <scope>NUCLEOTIDE SEQUENCE</scope>
    <source>
        <strain evidence="2">CBS 333.67</strain>
    </source>
</reference>
<feature type="compositionally biased region" description="Basic residues" evidence="1">
    <location>
        <begin position="282"/>
        <end position="294"/>
    </location>
</feature>
<comment type="caution">
    <text evidence="2">The sequence shown here is derived from an EMBL/GenBank/DDBJ whole genome shotgun (WGS) entry which is preliminary data.</text>
</comment>
<feature type="compositionally biased region" description="Basic residues" evidence="1">
    <location>
        <begin position="104"/>
        <end position="116"/>
    </location>
</feature>
<dbReference type="RefSeq" id="XP_062722141.1">
    <property type="nucleotide sequence ID" value="XM_062861849.1"/>
</dbReference>
<evidence type="ECO:0000313" key="3">
    <source>
        <dbReference type="Proteomes" id="UP001273166"/>
    </source>
</evidence>
<dbReference type="AlphaFoldDB" id="A0AAJ0M277"/>
<feature type="compositionally biased region" description="Basic and acidic residues" evidence="1">
    <location>
        <begin position="172"/>
        <end position="184"/>
    </location>
</feature>
<dbReference type="GeneID" id="87880678"/>